<dbReference type="RefSeq" id="WP_304120451.1">
    <property type="nucleotide sequence ID" value="NZ_DYZA01000024.1"/>
</dbReference>
<dbReference type="InterPro" id="IPR001135">
    <property type="entry name" value="NADH_Q_OxRdtase_suD"/>
</dbReference>
<name>A0A921ATV4_9BACT</name>
<comment type="caution">
    <text evidence="3">The sequence shown here is derived from an EMBL/GenBank/DDBJ whole genome shotgun (WGS) entry which is preliminary data.</text>
</comment>
<dbReference type="GO" id="GO:0016651">
    <property type="term" value="F:oxidoreductase activity, acting on NAD(P)H"/>
    <property type="evidence" value="ECO:0007669"/>
    <property type="project" value="InterPro"/>
</dbReference>
<dbReference type="InterPro" id="IPR052197">
    <property type="entry name" value="ComplexI_49kDa-like"/>
</dbReference>
<evidence type="ECO:0000259" key="2">
    <source>
        <dbReference type="Pfam" id="PF00346"/>
    </source>
</evidence>
<evidence type="ECO:0000256" key="1">
    <source>
        <dbReference type="ARBA" id="ARBA00023002"/>
    </source>
</evidence>
<dbReference type="InterPro" id="IPR037232">
    <property type="entry name" value="NADH_quin_OxRdtase_su_C/D-like"/>
</dbReference>
<keyword evidence="1" id="KW-0560">Oxidoreductase</keyword>
<organism evidence="3 4">
    <name type="scientific">Mailhella massiliensis</name>
    <dbReference type="NCBI Taxonomy" id="1903261"/>
    <lineage>
        <taxon>Bacteria</taxon>
        <taxon>Pseudomonadati</taxon>
        <taxon>Thermodesulfobacteriota</taxon>
        <taxon>Desulfovibrionia</taxon>
        <taxon>Desulfovibrionales</taxon>
        <taxon>Desulfovibrionaceae</taxon>
        <taxon>Mailhella</taxon>
    </lineage>
</organism>
<dbReference type="SUPFAM" id="SSF56762">
    <property type="entry name" value="HydB/Nqo4-like"/>
    <property type="match status" value="1"/>
</dbReference>
<sequence length="497" mass="54463">MFHYQESIAWADIPVLPMEELCRSVAGRCRKGWRILAFFGLPGREGTELVCILADASTRLLDAVRALPGKRYDALTPSCPQAHLFEREIFEAWGVQPLGHPWLKPVRYRPQEGSSRALRPGPAETSYYRVDGPEVHEVAVGPVHAGVIEPGHFRFQCYGENVMHLEIQLGFQHRDVEHLILHSPEKLVLPLMENIAGDTAIGHATAYCTVLERLASVKPTKRAQRIRRLALELERLANHTRDLGAIGGDTGFLPTSAWNGRITGDFLNITSELCGSRFGRNLLCPGGVKWDVDSVLGEALAKRVRAAYRDARGSVDVMLESSGVLARLTGTGTVSFEDARALGLVGLAARASGVDMDARMDWPLSGLEQGALKKRMRTTGDVLARTLIRSNELDDSAASAEADLHVLAATSGEEGCRTPMPSLLPEGRLAVAQVEGWRGEICHVGITGENGRFLAYKVVDPSFHNWTGLAMALRDEQISDFPLCNKSFNLSYCGHDL</sequence>
<reference evidence="3" key="1">
    <citation type="journal article" date="2021" name="PeerJ">
        <title>Extensive microbial diversity within the chicken gut microbiome revealed by metagenomics and culture.</title>
        <authorList>
            <person name="Gilroy R."/>
            <person name="Ravi A."/>
            <person name="Getino M."/>
            <person name="Pursley I."/>
            <person name="Horton D.L."/>
            <person name="Alikhan N.F."/>
            <person name="Baker D."/>
            <person name="Gharbi K."/>
            <person name="Hall N."/>
            <person name="Watson M."/>
            <person name="Adriaenssens E.M."/>
            <person name="Foster-Nyarko E."/>
            <person name="Jarju S."/>
            <person name="Secka A."/>
            <person name="Antonio M."/>
            <person name="Oren A."/>
            <person name="Chaudhuri R.R."/>
            <person name="La Ragione R."/>
            <person name="Hildebrand F."/>
            <person name="Pallen M.J."/>
        </authorList>
    </citation>
    <scope>NUCLEOTIDE SEQUENCE</scope>
    <source>
        <strain evidence="3">ChiGjej2B2-19336</strain>
    </source>
</reference>
<dbReference type="AlphaFoldDB" id="A0A921ATV4"/>
<dbReference type="InterPro" id="IPR029014">
    <property type="entry name" value="NiFe-Hase_large"/>
</dbReference>
<evidence type="ECO:0000313" key="4">
    <source>
        <dbReference type="Proteomes" id="UP000698963"/>
    </source>
</evidence>
<gene>
    <name evidence="3" type="ORF">K8W16_01225</name>
</gene>
<dbReference type="GO" id="GO:0051287">
    <property type="term" value="F:NAD binding"/>
    <property type="evidence" value="ECO:0007669"/>
    <property type="project" value="InterPro"/>
</dbReference>
<evidence type="ECO:0000313" key="3">
    <source>
        <dbReference type="EMBL" id="HJD96255.1"/>
    </source>
</evidence>
<dbReference type="PANTHER" id="PTHR43485:SF1">
    <property type="entry name" value="FORMATE HYDROGENLYASE SUBUNIT 5-RELATED"/>
    <property type="match status" value="1"/>
</dbReference>
<proteinExistence type="predicted"/>
<accession>A0A921ATV4</accession>
<dbReference type="GO" id="GO:0048038">
    <property type="term" value="F:quinone binding"/>
    <property type="evidence" value="ECO:0007669"/>
    <property type="project" value="InterPro"/>
</dbReference>
<protein>
    <submittedName>
        <fullName evidence="3">Hydrogenase</fullName>
    </submittedName>
</protein>
<dbReference type="EMBL" id="DYZA01000024">
    <property type="protein sequence ID" value="HJD96255.1"/>
    <property type="molecule type" value="Genomic_DNA"/>
</dbReference>
<dbReference type="PANTHER" id="PTHR43485">
    <property type="entry name" value="HYDROGENASE-4 COMPONENT G"/>
    <property type="match status" value="1"/>
</dbReference>
<reference evidence="3" key="2">
    <citation type="submission" date="2021-09" db="EMBL/GenBank/DDBJ databases">
        <authorList>
            <person name="Gilroy R."/>
        </authorList>
    </citation>
    <scope>NUCLEOTIDE SEQUENCE</scope>
    <source>
        <strain evidence="3">ChiGjej2B2-19336</strain>
    </source>
</reference>
<feature type="domain" description="NADH-quinone oxidoreductase subunit D" evidence="2">
    <location>
        <begin position="258"/>
        <end position="397"/>
    </location>
</feature>
<dbReference type="SUPFAM" id="SSF143243">
    <property type="entry name" value="Nqo5-like"/>
    <property type="match status" value="1"/>
</dbReference>
<dbReference type="Gene3D" id="1.10.645.10">
    <property type="entry name" value="Cytochrome-c3 Hydrogenase, chain B"/>
    <property type="match status" value="1"/>
</dbReference>
<dbReference type="Pfam" id="PF00346">
    <property type="entry name" value="Complex1_49kDa"/>
    <property type="match status" value="1"/>
</dbReference>
<dbReference type="Proteomes" id="UP000698963">
    <property type="component" value="Unassembled WGS sequence"/>
</dbReference>